<dbReference type="AlphaFoldDB" id="A0A328WL80"/>
<comment type="caution">
    <text evidence="6">The sequence shown here is derived from an EMBL/GenBank/DDBJ whole genome shotgun (WGS) entry which is preliminary data.</text>
</comment>
<proteinExistence type="predicted"/>
<organism evidence="6 7">
    <name type="scientific">Flavobacterium lacus</name>
    <dbReference type="NCBI Taxonomy" id="1353778"/>
    <lineage>
        <taxon>Bacteria</taxon>
        <taxon>Pseudomonadati</taxon>
        <taxon>Bacteroidota</taxon>
        <taxon>Flavobacteriia</taxon>
        <taxon>Flavobacteriales</taxon>
        <taxon>Flavobacteriaceae</taxon>
        <taxon>Flavobacterium</taxon>
    </lineage>
</organism>
<dbReference type="SUPFAM" id="SSF52058">
    <property type="entry name" value="L domain-like"/>
    <property type="match status" value="1"/>
</dbReference>
<dbReference type="InterPro" id="IPR032675">
    <property type="entry name" value="LRR_dom_sf"/>
</dbReference>
<evidence type="ECO:0000256" key="2">
    <source>
        <dbReference type="ARBA" id="ARBA00022729"/>
    </source>
</evidence>
<keyword evidence="1" id="KW-0433">Leucine-rich repeat</keyword>
<reference evidence="6 7" key="1">
    <citation type="submission" date="2018-06" db="EMBL/GenBank/DDBJ databases">
        <title>Genomic Encyclopedia of Type Strains, Phase III (KMG-III): the genomes of soil and plant-associated and newly described type strains.</title>
        <authorList>
            <person name="Whitman W."/>
        </authorList>
    </citation>
    <scope>NUCLEOTIDE SEQUENCE [LARGE SCALE GENOMIC DNA]</scope>
    <source>
        <strain evidence="6 7">CGMCC 1.12504</strain>
    </source>
</reference>
<feature type="domain" description="Secretion system C-terminal sorting" evidence="5">
    <location>
        <begin position="337"/>
        <end position="402"/>
    </location>
</feature>
<evidence type="ECO:0000256" key="3">
    <source>
        <dbReference type="ARBA" id="ARBA00022737"/>
    </source>
</evidence>
<dbReference type="RefSeq" id="WP_181456951.1">
    <property type="nucleotide sequence ID" value="NZ_QLSV01000013.1"/>
</dbReference>
<evidence type="ECO:0000259" key="5">
    <source>
        <dbReference type="Pfam" id="PF18962"/>
    </source>
</evidence>
<keyword evidence="7" id="KW-1185">Reference proteome</keyword>
<gene>
    <name evidence="6" type="ORF">B0I10_11369</name>
</gene>
<dbReference type="PANTHER" id="PTHR47566:SF1">
    <property type="entry name" value="PROTEIN NUD1"/>
    <property type="match status" value="1"/>
</dbReference>
<dbReference type="InterPro" id="IPR052574">
    <property type="entry name" value="CDIRP"/>
</dbReference>
<sequence>MIQKKYAILFLSFISITTTAQDISFTDTQFEAKLLEASPLNTIALDENNNSIQIDSNNDGIIQVNEALQVIKLNVFNSDISSLDGIEFFTNMIDLICAMNNLESVVLPELPNLNHLQCQLNQLEVLDLSLTENLLSLDAEMNNLHTITFHPNSQLYSINLRYNNFVAFDSSGLSQLAILIVNHNSLEQLNVSESINLINLLCEHNNLTSLNLAGCPNLAGIICNNNQLTNLEINELPNLLALECQNNQLVQVDVSDSPLLEYVYLENNNLVELNLKNGANESASFSGNPNLSYICCDEAEIESIELLLIDWEIPNCTVDSNCTLNTSDFVLNNRFVISPNPVENAFSIYTDKTVLSVSLYDLNGRLIETYPSKQSNSYELNVDSGIYLVKVITTDSIVTQKILKE</sequence>
<accession>A0A328WL80</accession>
<evidence type="ECO:0000313" key="6">
    <source>
        <dbReference type="EMBL" id="RAR46953.1"/>
    </source>
</evidence>
<dbReference type="Pfam" id="PF18962">
    <property type="entry name" value="Por_Secre_tail"/>
    <property type="match status" value="1"/>
</dbReference>
<evidence type="ECO:0000256" key="1">
    <source>
        <dbReference type="ARBA" id="ARBA00022614"/>
    </source>
</evidence>
<dbReference type="InterPro" id="IPR026444">
    <property type="entry name" value="Secre_tail"/>
</dbReference>
<keyword evidence="3" id="KW-0677">Repeat</keyword>
<evidence type="ECO:0000256" key="4">
    <source>
        <dbReference type="SAM" id="SignalP"/>
    </source>
</evidence>
<keyword evidence="2 4" id="KW-0732">Signal</keyword>
<dbReference type="Gene3D" id="3.80.10.10">
    <property type="entry name" value="Ribonuclease Inhibitor"/>
    <property type="match status" value="1"/>
</dbReference>
<feature type="chain" id="PRO_5016416952" evidence="4">
    <location>
        <begin position="21"/>
        <end position="405"/>
    </location>
</feature>
<dbReference type="Proteomes" id="UP000249518">
    <property type="component" value="Unassembled WGS sequence"/>
</dbReference>
<dbReference type="GO" id="GO:0035591">
    <property type="term" value="F:signaling adaptor activity"/>
    <property type="evidence" value="ECO:0007669"/>
    <property type="project" value="TreeGrafter"/>
</dbReference>
<name>A0A328WL80_9FLAO</name>
<dbReference type="EMBL" id="QLSV01000013">
    <property type="protein sequence ID" value="RAR46953.1"/>
    <property type="molecule type" value="Genomic_DNA"/>
</dbReference>
<feature type="signal peptide" evidence="4">
    <location>
        <begin position="1"/>
        <end position="20"/>
    </location>
</feature>
<evidence type="ECO:0000313" key="7">
    <source>
        <dbReference type="Proteomes" id="UP000249518"/>
    </source>
</evidence>
<dbReference type="NCBIfam" id="TIGR04183">
    <property type="entry name" value="Por_Secre_tail"/>
    <property type="match status" value="1"/>
</dbReference>
<protein>
    <submittedName>
        <fullName evidence="6">Putative secreted protein (Por secretion system target)</fullName>
    </submittedName>
</protein>
<dbReference type="PANTHER" id="PTHR47566">
    <property type="match status" value="1"/>
</dbReference>